<keyword evidence="2" id="KW-1185">Reference proteome</keyword>
<evidence type="ECO:0000313" key="1">
    <source>
        <dbReference type="EMBL" id="OMH84432.1"/>
    </source>
</evidence>
<reference evidence="2" key="1">
    <citation type="submission" date="2017-01" db="EMBL/GenBank/DDBJ databases">
        <authorList>
            <person name="Wang Y."/>
            <person name="White M."/>
            <person name="Kvist S."/>
            <person name="Moncalvo J.-M."/>
        </authorList>
    </citation>
    <scope>NUCLEOTIDE SEQUENCE [LARGE SCALE GENOMIC DNA]</scope>
    <source>
        <strain evidence="2">COL-18-3</strain>
    </source>
</reference>
<name>A0A1R1PU60_ZANCU</name>
<sequence length="157" mass="17588">MMSRFARLIVNKQNGWLSQLGNLPKCFLNPANSARSRIDSQFPNKPLDVNSSSIPGSAESLSAKDKCLDTSEILDDWDSINARHGRRSELISEISWLRLDNNTDDVGSDRLDDGFDTCDTCDGCDGCTVLIWPWVWCLGTLEPVFSFFMVVLYEPCS</sequence>
<gene>
    <name evidence="1" type="ORF">AX774_g2031</name>
</gene>
<dbReference type="EMBL" id="LSSK01000196">
    <property type="protein sequence ID" value="OMH84432.1"/>
    <property type="molecule type" value="Genomic_DNA"/>
</dbReference>
<accession>A0A1R1PU60</accession>
<dbReference type="Proteomes" id="UP000188320">
    <property type="component" value="Unassembled WGS sequence"/>
</dbReference>
<proteinExistence type="predicted"/>
<comment type="caution">
    <text evidence="1">The sequence shown here is derived from an EMBL/GenBank/DDBJ whole genome shotgun (WGS) entry which is preliminary data.</text>
</comment>
<dbReference type="AlphaFoldDB" id="A0A1R1PU60"/>
<evidence type="ECO:0000313" key="2">
    <source>
        <dbReference type="Proteomes" id="UP000188320"/>
    </source>
</evidence>
<protein>
    <submittedName>
        <fullName evidence="1">Uncharacterized protein</fullName>
    </submittedName>
</protein>
<organism evidence="1 2">
    <name type="scientific">Zancudomyces culisetae</name>
    <name type="common">Gut fungus</name>
    <name type="synonym">Smittium culisetae</name>
    <dbReference type="NCBI Taxonomy" id="1213189"/>
    <lineage>
        <taxon>Eukaryota</taxon>
        <taxon>Fungi</taxon>
        <taxon>Fungi incertae sedis</taxon>
        <taxon>Zoopagomycota</taxon>
        <taxon>Kickxellomycotina</taxon>
        <taxon>Harpellomycetes</taxon>
        <taxon>Harpellales</taxon>
        <taxon>Legeriomycetaceae</taxon>
        <taxon>Zancudomyces</taxon>
    </lineage>
</organism>